<evidence type="ECO:0000256" key="3">
    <source>
        <dbReference type="ARBA" id="ARBA00022833"/>
    </source>
</evidence>
<dbReference type="PROSITE" id="PS51891">
    <property type="entry name" value="CENP_V_GFA"/>
    <property type="match status" value="1"/>
</dbReference>
<dbReference type="GO" id="GO:0016846">
    <property type="term" value="F:carbon-sulfur lyase activity"/>
    <property type="evidence" value="ECO:0007669"/>
    <property type="project" value="InterPro"/>
</dbReference>
<evidence type="ECO:0000256" key="4">
    <source>
        <dbReference type="ARBA" id="ARBA00023239"/>
    </source>
</evidence>
<evidence type="ECO:0000256" key="2">
    <source>
        <dbReference type="ARBA" id="ARBA00022723"/>
    </source>
</evidence>
<keyword evidence="2" id="KW-0479">Metal-binding</keyword>
<dbReference type="EMBL" id="CXWD01000004">
    <property type="protein sequence ID" value="CTQ66364.1"/>
    <property type="molecule type" value="Genomic_DNA"/>
</dbReference>
<feature type="domain" description="CENP-V/GFA" evidence="5">
    <location>
        <begin position="9"/>
        <end position="118"/>
    </location>
</feature>
<reference evidence="7" key="1">
    <citation type="submission" date="2015-07" db="EMBL/GenBank/DDBJ databases">
        <authorList>
            <person name="Rodrigo-Torres Lidia"/>
            <person name="Arahal R.David."/>
        </authorList>
    </citation>
    <scope>NUCLEOTIDE SEQUENCE [LARGE SCALE GENOMIC DNA]</scope>
    <source>
        <strain evidence="7">CECT 5112</strain>
    </source>
</reference>
<dbReference type="GO" id="GO:0046872">
    <property type="term" value="F:metal ion binding"/>
    <property type="evidence" value="ECO:0007669"/>
    <property type="project" value="UniProtKB-KW"/>
</dbReference>
<evidence type="ECO:0000313" key="7">
    <source>
        <dbReference type="Proteomes" id="UP000053235"/>
    </source>
</evidence>
<dbReference type="PANTHER" id="PTHR33337">
    <property type="entry name" value="GFA DOMAIN-CONTAINING PROTEIN"/>
    <property type="match status" value="1"/>
</dbReference>
<dbReference type="InterPro" id="IPR011057">
    <property type="entry name" value="Mss4-like_sf"/>
</dbReference>
<sequence length="160" mass="17691">MSGEETDIKSGGCQCGAVRYCAEGFKRPSICHCRMCQKAVGGPFAALVVVENLSWTRGEPAYFQSSNLVRRGFCRDCGTPLTYEFEGSHIDITIASLDQPNLVAPEIQLGLENRLSWCEGLAVLPTRTEEAEAAAQDVFARIRNHQHPDRDTDAWPETSR</sequence>
<keyword evidence="3" id="KW-0862">Zinc</keyword>
<proteinExistence type="inferred from homology"/>
<dbReference type="Proteomes" id="UP000053235">
    <property type="component" value="Unassembled WGS sequence"/>
</dbReference>
<evidence type="ECO:0000259" key="5">
    <source>
        <dbReference type="PROSITE" id="PS51891"/>
    </source>
</evidence>
<dbReference type="PANTHER" id="PTHR33337:SF40">
    <property type="entry name" value="CENP-V_GFA DOMAIN-CONTAINING PROTEIN-RELATED"/>
    <property type="match status" value="1"/>
</dbReference>
<comment type="similarity">
    <text evidence="1">Belongs to the Gfa family.</text>
</comment>
<organism evidence="6 7">
    <name type="scientific">Roseibium alexandrii</name>
    <dbReference type="NCBI Taxonomy" id="388408"/>
    <lineage>
        <taxon>Bacteria</taxon>
        <taxon>Pseudomonadati</taxon>
        <taxon>Pseudomonadota</taxon>
        <taxon>Alphaproteobacteria</taxon>
        <taxon>Hyphomicrobiales</taxon>
        <taxon>Stappiaceae</taxon>
        <taxon>Roseibium</taxon>
    </lineage>
</organism>
<evidence type="ECO:0000256" key="1">
    <source>
        <dbReference type="ARBA" id="ARBA00005495"/>
    </source>
</evidence>
<keyword evidence="7" id="KW-1185">Reference proteome</keyword>
<dbReference type="AlphaFoldDB" id="A0A0M6ZXV5"/>
<name>A0A0M6ZXV5_9HYPH</name>
<keyword evidence="4" id="KW-0456">Lyase</keyword>
<dbReference type="STRING" id="388408.LAX5112_00941"/>
<dbReference type="InterPro" id="IPR006913">
    <property type="entry name" value="CENP-V/GFA"/>
</dbReference>
<protein>
    <recommendedName>
        <fullName evidence="5">CENP-V/GFA domain-containing protein</fullName>
    </recommendedName>
</protein>
<dbReference type="Pfam" id="PF04828">
    <property type="entry name" value="GFA"/>
    <property type="match status" value="1"/>
</dbReference>
<gene>
    <name evidence="6" type="ORF">LAX5112_00941</name>
</gene>
<accession>A0A0M6ZXV5</accession>
<dbReference type="SUPFAM" id="SSF51316">
    <property type="entry name" value="Mss4-like"/>
    <property type="match status" value="1"/>
</dbReference>
<dbReference type="RefSeq" id="WP_055670865.1">
    <property type="nucleotide sequence ID" value="NZ_CXWD01000004.1"/>
</dbReference>
<dbReference type="Gene3D" id="3.90.1590.10">
    <property type="entry name" value="glutathione-dependent formaldehyde- activating enzyme (gfa)"/>
    <property type="match status" value="1"/>
</dbReference>
<evidence type="ECO:0000313" key="6">
    <source>
        <dbReference type="EMBL" id="CTQ66364.1"/>
    </source>
</evidence>